<dbReference type="PANTHER" id="PTHR23150:SF19">
    <property type="entry name" value="FORMYLGLYCINE-GENERATING ENZYME"/>
    <property type="match status" value="1"/>
</dbReference>
<dbReference type="InterPro" id="IPR005532">
    <property type="entry name" value="SUMF_dom"/>
</dbReference>
<dbReference type="InterPro" id="IPR016187">
    <property type="entry name" value="CTDL_fold"/>
</dbReference>
<dbReference type="Gene3D" id="3.90.1580.10">
    <property type="entry name" value="paralog of FGE (formylglycine-generating enzyme)"/>
    <property type="match status" value="1"/>
</dbReference>
<sequence length="273" mass="31105">MSNDHHLLPANFPPPWAYAWGEDAFGLFAKLYYQNVIQRFRWLLPGSFWMGSPPDEPEREPWGDRKETRHRVGLSQGYWLADTACTQALWQAVMGENPSIFNDDLVKPVEMVSWHEVQSFIEQLNRQIGGLQARLPSEAEWEYACRAGTETPFSFGDAISPRLVNYNGNYPFNNGEKGEYRAATVAVKRLPANAWGLYEMHGNVWEWCRDGWREDLGCDDVTDPLFDPTDRDVARVLRGGGWYDDGGDVRSAVRSGDQPFDRDHGIGFRLALG</sequence>
<dbReference type="EMBL" id="LUUK01000233">
    <property type="protein sequence ID" value="OAI11333.1"/>
    <property type="molecule type" value="Genomic_DNA"/>
</dbReference>
<keyword evidence="3" id="KW-1185">Reference proteome</keyword>
<dbReference type="GO" id="GO:0120147">
    <property type="term" value="F:formylglycine-generating oxidase activity"/>
    <property type="evidence" value="ECO:0007669"/>
    <property type="project" value="TreeGrafter"/>
</dbReference>
<dbReference type="AlphaFoldDB" id="A0A177N1B0"/>
<dbReference type="OrthoDB" id="9768004at2"/>
<dbReference type="Pfam" id="PF03781">
    <property type="entry name" value="FGE-sulfatase"/>
    <property type="match status" value="1"/>
</dbReference>
<evidence type="ECO:0000313" key="3">
    <source>
        <dbReference type="Proteomes" id="UP000077628"/>
    </source>
</evidence>
<comment type="caution">
    <text evidence="2">The sequence shown here is derived from an EMBL/GenBank/DDBJ whole genome shotgun (WGS) entry which is preliminary data.</text>
</comment>
<feature type="domain" description="Sulfatase-modifying factor enzyme-like" evidence="1">
    <location>
        <begin position="43"/>
        <end position="271"/>
    </location>
</feature>
<evidence type="ECO:0000313" key="2">
    <source>
        <dbReference type="EMBL" id="OAI11333.1"/>
    </source>
</evidence>
<dbReference type="Proteomes" id="UP000077628">
    <property type="component" value="Unassembled WGS sequence"/>
</dbReference>
<evidence type="ECO:0000259" key="1">
    <source>
        <dbReference type="Pfam" id="PF03781"/>
    </source>
</evidence>
<dbReference type="RefSeq" id="WP_064031798.1">
    <property type="nucleotide sequence ID" value="NZ_LUUK01000233.1"/>
</dbReference>
<reference evidence="3" key="1">
    <citation type="submission" date="2016-03" db="EMBL/GenBank/DDBJ databases">
        <authorList>
            <person name="Heylen K."/>
            <person name="De Vos P."/>
            <person name="Vekeman B."/>
        </authorList>
    </citation>
    <scope>NUCLEOTIDE SEQUENCE [LARGE SCALE GENOMIC DNA]</scope>
    <source>
        <strain evidence="3">R-45383</strain>
    </source>
</reference>
<dbReference type="InterPro" id="IPR051043">
    <property type="entry name" value="Sulfatase_Mod_Factor_Kinase"/>
</dbReference>
<name>A0A177N1B0_9GAMM</name>
<dbReference type="PANTHER" id="PTHR23150">
    <property type="entry name" value="SULFATASE MODIFYING FACTOR 1, 2"/>
    <property type="match status" value="1"/>
</dbReference>
<gene>
    <name evidence="2" type="ORF">A1355_16285</name>
</gene>
<organism evidence="2 3">
    <name type="scientific">Methylomonas koyamae</name>
    <dbReference type="NCBI Taxonomy" id="702114"/>
    <lineage>
        <taxon>Bacteria</taxon>
        <taxon>Pseudomonadati</taxon>
        <taxon>Pseudomonadota</taxon>
        <taxon>Gammaproteobacteria</taxon>
        <taxon>Methylococcales</taxon>
        <taxon>Methylococcaceae</taxon>
        <taxon>Methylomonas</taxon>
    </lineage>
</organism>
<protein>
    <recommendedName>
        <fullName evidence="1">Sulfatase-modifying factor enzyme-like domain-containing protein</fullName>
    </recommendedName>
</protein>
<accession>A0A177N1B0</accession>
<dbReference type="STRING" id="702114.A1355_16285"/>
<dbReference type="InterPro" id="IPR042095">
    <property type="entry name" value="SUMF_sf"/>
</dbReference>
<proteinExistence type="predicted"/>
<dbReference type="SUPFAM" id="SSF56436">
    <property type="entry name" value="C-type lectin-like"/>
    <property type="match status" value="1"/>
</dbReference>